<feature type="region of interest" description="Disordered" evidence="2">
    <location>
        <begin position="1170"/>
        <end position="1189"/>
    </location>
</feature>
<feature type="coiled-coil region" evidence="1">
    <location>
        <begin position="499"/>
        <end position="540"/>
    </location>
</feature>
<feature type="coiled-coil region" evidence="1">
    <location>
        <begin position="951"/>
        <end position="985"/>
    </location>
</feature>
<evidence type="ECO:0000256" key="2">
    <source>
        <dbReference type="SAM" id="MobiDB-lite"/>
    </source>
</evidence>
<evidence type="ECO:0000313" key="5">
    <source>
        <dbReference type="Proteomes" id="UP000239388"/>
    </source>
</evidence>
<gene>
    <name evidence="4" type="ORF">C5Y98_29515</name>
</gene>
<dbReference type="AlphaFoldDB" id="A0A2S8F316"/>
<dbReference type="InterPro" id="IPR038734">
    <property type="entry name" value="YhaN_AAA"/>
</dbReference>
<organism evidence="4 5">
    <name type="scientific">Blastopirellula marina</name>
    <dbReference type="NCBI Taxonomy" id="124"/>
    <lineage>
        <taxon>Bacteria</taxon>
        <taxon>Pseudomonadati</taxon>
        <taxon>Planctomycetota</taxon>
        <taxon>Planctomycetia</taxon>
        <taxon>Pirellulales</taxon>
        <taxon>Pirellulaceae</taxon>
        <taxon>Blastopirellula</taxon>
    </lineage>
</organism>
<dbReference type="PANTHER" id="PTHR41259:SF1">
    <property type="entry name" value="DOUBLE-STRAND BREAK REPAIR RAD50 ATPASE, PUTATIVE-RELATED"/>
    <property type="match status" value="1"/>
</dbReference>
<dbReference type="InterPro" id="IPR027417">
    <property type="entry name" value="P-loop_NTPase"/>
</dbReference>
<feature type="coiled-coil region" evidence="1">
    <location>
        <begin position="221"/>
        <end position="255"/>
    </location>
</feature>
<feature type="domain" description="YhaN AAA" evidence="3">
    <location>
        <begin position="19"/>
        <end position="221"/>
    </location>
</feature>
<proteinExistence type="predicted"/>
<sequence length="1189" mass="133047">MVGRGGRNRTDGIGGRLVKIRTIQAENFGVFDSRRFELGDRLQIIYGPNEAGKSTLLQLIREAIFGFKMRNPYAFVDGGKMAVEVAASLGDGRELQFRRTKSTKSPLTGQFAGSDDTFDEATWSELLGGVEQSAYDQLFGFSLNELASGEEGLKAASLDEALYGGSLGGLGHLQTLKKTLETESGALFLPSGRKPRINELLAQIRDARTRLRSAPLRPAQYDEKLREIDQLEERRAELHQQHEEAFRRLRHLERIEKAHPVWQELALLNEQIAALSGDKQPPREAIEKFGEQRTRWQSLEEELSRYRSQLELLAKEQADSAAAISDDLLKQEETIHRLVQTVSEIRNFRNHIPLRQQEQATALADADRAMRELHPEWSVATLSQFALSHPQRKEVEQAAATESDLRSQRKVYEQSAEQLQRQCEQAQRRLTELPPLSDVDFGPLTREATAWSRRAERESDLRRDLQQLTSAAKPLRSGVAALPGYEAITVELLPTDGEIERFQDSLQQADRKRQEADQRLAAEEESLAERQAEIELLDQRHALVPREQLQQARQERDAAWDELRSSLEAEKPDVELLAKFASLLKKPDELADRRQEQAELLARRDKLSDDLDLTQRRIERCREAAQAAAQHQQTLGEQWLALWNPLELKPLTPKEMLAWGEKFRRWRELEDRIADVDASLAEFAAANQTLVQQIAAALPEIDAATDIAAAVDALQTAAAADAKLRDAHAKASAEAKKLAADRDAAVDASRQLQERQLAAMEQIRTLLADAPDLGSSDAQIIIDLLSRIDAVRGMRDKGASLETRVSDMQQGIAAFEQEVADCWQAAGLPPSELSAESQAIELDRRLKEVVSARQQKEHAEKQLARHQQQIAQCEAQQAAIQAQLAKWREASGVADDAGLEEATRKAQELAALEAERKTRQAELTGIRQSEDVAAFEAALTAADLDQVQLEQQEGKAEVASLIDQLDQVKEQLGRARQQQETLEGSDKSIAIASELESLKGELQEKVDQYAPLVLARALIDRAVARHRAKTQGDMLDAVGRIFRDMTAGQYQSIERQLDEVGTLLVVPREGKPKTAEELSTGTREQLYLSIRLAYIESYAAASESLPVVMDDILVNFDDERQRRTLAVLHAFDPRVQILFLTCHQTVVEKAQAISAEIPVLSLNDMQIETAAPAPKTRKRTKSQTPTLFN</sequence>
<protein>
    <recommendedName>
        <fullName evidence="3">YhaN AAA domain-containing protein</fullName>
    </recommendedName>
</protein>
<evidence type="ECO:0000256" key="1">
    <source>
        <dbReference type="SAM" id="Coils"/>
    </source>
</evidence>
<dbReference type="Gene3D" id="3.40.50.300">
    <property type="entry name" value="P-loop containing nucleotide triphosphate hydrolases"/>
    <property type="match status" value="2"/>
</dbReference>
<feature type="coiled-coil region" evidence="1">
    <location>
        <begin position="842"/>
        <end position="890"/>
    </location>
</feature>
<reference evidence="4 5" key="1">
    <citation type="submission" date="2018-02" db="EMBL/GenBank/DDBJ databases">
        <title>Comparative genomes isolates from brazilian mangrove.</title>
        <authorList>
            <person name="Araujo J.E."/>
            <person name="Taketani R.G."/>
            <person name="Silva M.C.P."/>
            <person name="Loureco M.V."/>
            <person name="Andreote F.D."/>
        </authorList>
    </citation>
    <scope>NUCLEOTIDE SEQUENCE [LARGE SCALE GENOMIC DNA]</scope>
    <source>
        <strain evidence="4 5">NAP PRIS-MGV</strain>
    </source>
</reference>
<dbReference type="Proteomes" id="UP000239388">
    <property type="component" value="Unassembled WGS sequence"/>
</dbReference>
<dbReference type="PANTHER" id="PTHR41259">
    <property type="entry name" value="DOUBLE-STRAND BREAK REPAIR RAD50 ATPASE, PUTATIVE-RELATED"/>
    <property type="match status" value="1"/>
</dbReference>
<keyword evidence="1" id="KW-0175">Coiled coil</keyword>
<feature type="coiled-coil region" evidence="1">
    <location>
        <begin position="402"/>
        <end position="429"/>
    </location>
</feature>
<dbReference type="EMBL" id="PUIB01000030">
    <property type="protein sequence ID" value="PQO26533.1"/>
    <property type="molecule type" value="Genomic_DNA"/>
</dbReference>
<evidence type="ECO:0000313" key="4">
    <source>
        <dbReference type="EMBL" id="PQO26533.1"/>
    </source>
</evidence>
<dbReference type="SUPFAM" id="SSF52540">
    <property type="entry name" value="P-loop containing nucleoside triphosphate hydrolases"/>
    <property type="match status" value="1"/>
</dbReference>
<dbReference type="Pfam" id="PF13514">
    <property type="entry name" value="AAA_27"/>
    <property type="match status" value="1"/>
</dbReference>
<name>A0A2S8F316_9BACT</name>
<accession>A0A2S8F316</accession>
<comment type="caution">
    <text evidence="4">The sequence shown here is derived from an EMBL/GenBank/DDBJ whole genome shotgun (WGS) entry which is preliminary data.</text>
</comment>
<evidence type="ECO:0000259" key="3">
    <source>
        <dbReference type="Pfam" id="PF13514"/>
    </source>
</evidence>